<dbReference type="AlphaFoldDB" id="A0A2I1I707"/>
<dbReference type="InterPro" id="IPR011990">
    <property type="entry name" value="TPR-like_helical_dom_sf"/>
</dbReference>
<dbReference type="Gene3D" id="1.25.40.10">
    <property type="entry name" value="Tetratricopeptide repeat domain"/>
    <property type="match status" value="1"/>
</dbReference>
<accession>A0A2I1I707</accession>
<evidence type="ECO:0000256" key="1">
    <source>
        <dbReference type="SAM" id="MobiDB-lite"/>
    </source>
</evidence>
<dbReference type="SUPFAM" id="SSF48452">
    <property type="entry name" value="TPR-like"/>
    <property type="match status" value="1"/>
</dbReference>
<sequence length="340" mass="38223">MALQFTSATPIDEAGNPADSHAPDWVGNGMGFSHMRVRERMEEALQSGSGEVIAKIEELIKDESVDVRERLTIARALVDWYALNDQATDCLRVARIATEIGMDNLGPLDEDVLVARNSELYWQATLGNYHNIDKNYRILIRDVEHVMGNHSELAWAVRTNSAMPAKARGDFTKAVSIYRRVVRDMSTNLAEDDSLTMSAQDNLAEALVLADKYDSALKIYRSLHGISKKKWGLQDGRTLRLRGEIARTKFLLGRRKQAMKEWKQTFADCLEILGAHNPLTLEIHCVLLAASIDMDDSQAVIELSEMLVNDPPEELEGEEIESFRQISESYRQIGAMEGEE</sequence>
<protein>
    <recommendedName>
        <fullName evidence="4">Tetratricopeptide repeat protein</fullName>
    </recommendedName>
</protein>
<comment type="caution">
    <text evidence="2">The sequence shown here is derived from an EMBL/GenBank/DDBJ whole genome shotgun (WGS) entry which is preliminary data.</text>
</comment>
<proteinExistence type="predicted"/>
<evidence type="ECO:0008006" key="4">
    <source>
        <dbReference type="Google" id="ProtNLM"/>
    </source>
</evidence>
<dbReference type="OrthoDB" id="3253934at2"/>
<dbReference type="EMBL" id="PKKJ01000001">
    <property type="protein sequence ID" value="PKY66922.1"/>
    <property type="molecule type" value="Genomic_DNA"/>
</dbReference>
<reference evidence="2 3" key="1">
    <citation type="submission" date="2017-12" db="EMBL/GenBank/DDBJ databases">
        <title>Phylogenetic diversity of female urinary microbiome.</title>
        <authorList>
            <person name="Thomas-White K."/>
            <person name="Wolfe A.J."/>
        </authorList>
    </citation>
    <scope>NUCLEOTIDE SEQUENCE [LARGE SCALE GENOMIC DNA]</scope>
    <source>
        <strain evidence="2 3">UMB0250</strain>
    </source>
</reference>
<evidence type="ECO:0000313" key="2">
    <source>
        <dbReference type="EMBL" id="PKY66922.1"/>
    </source>
</evidence>
<gene>
    <name evidence="2" type="ORF">CYJ25_01395</name>
</gene>
<dbReference type="RefSeq" id="WP_101627424.1">
    <property type="nucleotide sequence ID" value="NZ_PKKJ01000001.1"/>
</dbReference>
<feature type="region of interest" description="Disordered" evidence="1">
    <location>
        <begin position="1"/>
        <end position="25"/>
    </location>
</feature>
<evidence type="ECO:0000313" key="3">
    <source>
        <dbReference type="Proteomes" id="UP000234545"/>
    </source>
</evidence>
<organism evidence="2 3">
    <name type="scientific">Schaalia turicensis</name>
    <dbReference type="NCBI Taxonomy" id="131111"/>
    <lineage>
        <taxon>Bacteria</taxon>
        <taxon>Bacillati</taxon>
        <taxon>Actinomycetota</taxon>
        <taxon>Actinomycetes</taxon>
        <taxon>Actinomycetales</taxon>
        <taxon>Actinomycetaceae</taxon>
        <taxon>Schaalia</taxon>
    </lineage>
</organism>
<dbReference type="Proteomes" id="UP000234545">
    <property type="component" value="Unassembled WGS sequence"/>
</dbReference>
<name>A0A2I1I707_9ACTO</name>